<dbReference type="PANTHER" id="PTHR30537:SF1">
    <property type="entry name" value="HTH-TYPE TRANSCRIPTIONAL REGULATOR PGRR"/>
    <property type="match status" value="1"/>
</dbReference>
<reference evidence="9 12" key="1">
    <citation type="journal article" date="2020" name="Science">
        <title>Unexpected conservation and global transmission of agrobacterial virulence plasmids.</title>
        <authorList>
            <person name="Weisberg A.J."/>
            <person name="Davis E.W. 2nd"/>
            <person name="Tabima J."/>
            <person name="Belcher M.S."/>
            <person name="Miller M."/>
            <person name="Kuo C.H."/>
            <person name="Loper J.E."/>
            <person name="Grunwald N.J."/>
            <person name="Putnam M.L."/>
            <person name="Chang J.H."/>
        </authorList>
    </citation>
    <scope>NUCLEOTIDE SEQUENCE [LARGE SCALE GENOMIC DNA]</scope>
    <source>
        <strain evidence="9 12">A19/93</strain>
    </source>
</reference>
<dbReference type="GO" id="GO:0043565">
    <property type="term" value="F:sequence-specific DNA binding"/>
    <property type="evidence" value="ECO:0007669"/>
    <property type="project" value="TreeGrafter"/>
</dbReference>
<organism evidence="10 11">
    <name type="scientific">Agrobacterium rubi</name>
    <dbReference type="NCBI Taxonomy" id="28099"/>
    <lineage>
        <taxon>Bacteria</taxon>
        <taxon>Pseudomonadati</taxon>
        <taxon>Pseudomonadota</taxon>
        <taxon>Alphaproteobacteria</taxon>
        <taxon>Hyphomicrobiales</taxon>
        <taxon>Rhizobiaceae</taxon>
        <taxon>Rhizobium/Agrobacterium group</taxon>
        <taxon>Agrobacterium</taxon>
    </lineage>
</organism>
<dbReference type="SUPFAM" id="SSF46785">
    <property type="entry name" value="Winged helix' DNA-binding domain"/>
    <property type="match status" value="1"/>
</dbReference>
<dbReference type="Pfam" id="PF03466">
    <property type="entry name" value="LysR_substrate"/>
    <property type="match status" value="1"/>
</dbReference>
<comment type="similarity">
    <text evidence="1">Belongs to the LysR transcriptional regulatory family.</text>
</comment>
<evidence type="ECO:0000256" key="1">
    <source>
        <dbReference type="ARBA" id="ARBA00009437"/>
    </source>
</evidence>
<dbReference type="GO" id="GO:0003700">
    <property type="term" value="F:DNA-binding transcription factor activity"/>
    <property type="evidence" value="ECO:0007669"/>
    <property type="project" value="InterPro"/>
</dbReference>
<evidence type="ECO:0000256" key="2">
    <source>
        <dbReference type="ARBA" id="ARBA00023015"/>
    </source>
</evidence>
<dbReference type="Pfam" id="PF00126">
    <property type="entry name" value="HTH_1"/>
    <property type="match status" value="1"/>
</dbReference>
<dbReference type="PROSITE" id="PS50931">
    <property type="entry name" value="HTH_LYSR"/>
    <property type="match status" value="1"/>
</dbReference>
<sequence>MAHKTDFADLESFIAIARVGGFRKAAALRGVSGSALSHAMRGLETRLGVRLFHRTSRAISLTAAGEMLLKELEPHFHGIQLAMDRLDRFRQGPTGRVRITALRDASTLLLAKKMPSFTKLYPEIEVEITVDDRFVDMVSEGFDAGIRYGGTVPDGMIASKLTGELEWVVVGSPAYLNENGRPQKPEDLLAHRCIRIRTGSDRIYQWELGNGDRAVSVDVPGQLMLGDSELSITMAISGSGLFYCLKDRVARELADGRLEIVLPEWTSMGPGFHAYYASHRQVPSALRAFLDHLKAA</sequence>
<dbReference type="EMBL" id="JAAMCP010000017">
    <property type="protein sequence ID" value="NTF39811.1"/>
    <property type="molecule type" value="Genomic_DNA"/>
</dbReference>
<evidence type="ECO:0000313" key="12">
    <source>
        <dbReference type="Proteomes" id="UP000822331"/>
    </source>
</evidence>
<accession>A0AAE7RDN4</accession>
<evidence type="ECO:0000256" key="6">
    <source>
        <dbReference type="ARBA" id="ARBA00067332"/>
    </source>
</evidence>
<gene>
    <name evidence="9" type="ORF">G6L72_24290</name>
    <name evidence="10" type="ORF">G6M88_23115</name>
</gene>
<dbReference type="InterPro" id="IPR058163">
    <property type="entry name" value="LysR-type_TF_proteobact-type"/>
</dbReference>
<protein>
    <recommendedName>
        <fullName evidence="6">HTH-type transcriptional regulator TtuA</fullName>
    </recommendedName>
    <alternativeName>
        <fullName evidence="7">Tartrate utilization transcriptional regulator</fullName>
    </alternativeName>
</protein>
<dbReference type="Gene3D" id="3.40.190.290">
    <property type="match status" value="1"/>
</dbReference>
<keyword evidence="2" id="KW-0805">Transcription regulation</keyword>
<dbReference type="InterPro" id="IPR036390">
    <property type="entry name" value="WH_DNA-bd_sf"/>
</dbReference>
<dbReference type="InterPro" id="IPR036388">
    <property type="entry name" value="WH-like_DNA-bd_sf"/>
</dbReference>
<comment type="function">
    <text evidence="5">Transcriptional regulator of the ttuABCDE tartrate utilization operon.</text>
</comment>
<evidence type="ECO:0000313" key="11">
    <source>
        <dbReference type="Proteomes" id="UP000663912"/>
    </source>
</evidence>
<keyword evidence="12" id="KW-1185">Reference proteome</keyword>
<geneLocation type="plasmid" evidence="10 11">
    <name>pW2_73_1</name>
</geneLocation>
<keyword evidence="3" id="KW-0238">DNA-binding</keyword>
<name>A0AAE7RDN4_9HYPH</name>
<dbReference type="RefSeq" id="WP_065701015.1">
    <property type="nucleotide sequence ID" value="NZ_CP049208.1"/>
</dbReference>
<reference evidence="10" key="2">
    <citation type="submission" date="2020-02" db="EMBL/GenBank/DDBJ databases">
        <title>Unexpected conservation and global transmission of agrobacterial virulence plasmids.</title>
        <authorList>
            <person name="Weisberg A.J."/>
            <person name="Davis E.W. II"/>
            <person name="Tabima J.R."/>
            <person name="Belcher M.S."/>
            <person name="Miller M."/>
            <person name="Kuo C.-H."/>
            <person name="Loper J.E."/>
            <person name="Grunwald N.J."/>
            <person name="Putnam M.L."/>
            <person name="Chang J.H."/>
        </authorList>
    </citation>
    <scope>NUCLEOTIDE SEQUENCE</scope>
    <source>
        <strain evidence="10">W2/73</strain>
        <plasmid evidence="10">pW2_73_1</plasmid>
    </source>
</reference>
<dbReference type="PANTHER" id="PTHR30537">
    <property type="entry name" value="HTH-TYPE TRANSCRIPTIONAL REGULATOR"/>
    <property type="match status" value="1"/>
</dbReference>
<dbReference type="InterPro" id="IPR005119">
    <property type="entry name" value="LysR_subst-bd"/>
</dbReference>
<proteinExistence type="inferred from homology"/>
<dbReference type="CDD" id="cd08474">
    <property type="entry name" value="PBP2_CrgA_like_5"/>
    <property type="match status" value="1"/>
</dbReference>
<dbReference type="KEGG" id="arui:G6M88_23115"/>
<dbReference type="GO" id="GO:0006351">
    <property type="term" value="P:DNA-templated transcription"/>
    <property type="evidence" value="ECO:0007669"/>
    <property type="project" value="TreeGrafter"/>
</dbReference>
<keyword evidence="4" id="KW-0804">Transcription</keyword>
<evidence type="ECO:0000256" key="5">
    <source>
        <dbReference type="ARBA" id="ARBA00054626"/>
    </source>
</evidence>
<dbReference type="FunFam" id="1.10.10.10:FF:000001">
    <property type="entry name" value="LysR family transcriptional regulator"/>
    <property type="match status" value="1"/>
</dbReference>
<dbReference type="EMBL" id="CP049208">
    <property type="protein sequence ID" value="QTG03486.1"/>
    <property type="molecule type" value="Genomic_DNA"/>
</dbReference>
<dbReference type="Gene3D" id="1.10.10.10">
    <property type="entry name" value="Winged helix-like DNA-binding domain superfamily/Winged helix DNA-binding domain"/>
    <property type="match status" value="1"/>
</dbReference>
<evidence type="ECO:0000256" key="7">
    <source>
        <dbReference type="ARBA" id="ARBA00083243"/>
    </source>
</evidence>
<evidence type="ECO:0000256" key="4">
    <source>
        <dbReference type="ARBA" id="ARBA00023163"/>
    </source>
</evidence>
<dbReference type="InterPro" id="IPR000847">
    <property type="entry name" value="LysR_HTH_N"/>
</dbReference>
<keyword evidence="10" id="KW-0614">Plasmid</keyword>
<dbReference type="Proteomes" id="UP000663912">
    <property type="component" value="Plasmid pW2_73_1"/>
</dbReference>
<dbReference type="AlphaFoldDB" id="A0AAE7RDN4"/>
<evidence type="ECO:0000313" key="9">
    <source>
        <dbReference type="EMBL" id="NTF39811.1"/>
    </source>
</evidence>
<dbReference type="SUPFAM" id="SSF53850">
    <property type="entry name" value="Periplasmic binding protein-like II"/>
    <property type="match status" value="1"/>
</dbReference>
<evidence type="ECO:0000256" key="3">
    <source>
        <dbReference type="ARBA" id="ARBA00023125"/>
    </source>
</evidence>
<dbReference type="Proteomes" id="UP000822331">
    <property type="component" value="Unassembled WGS sequence"/>
</dbReference>
<evidence type="ECO:0000259" key="8">
    <source>
        <dbReference type="PROSITE" id="PS50931"/>
    </source>
</evidence>
<evidence type="ECO:0000313" key="10">
    <source>
        <dbReference type="EMBL" id="QTG03486.1"/>
    </source>
</evidence>
<feature type="domain" description="HTH lysR-type" evidence="8">
    <location>
        <begin position="5"/>
        <end position="62"/>
    </location>
</feature>